<reference evidence="9 10" key="1">
    <citation type="submission" date="2024-09" db="EMBL/GenBank/DDBJ databases">
        <authorList>
            <person name="Makale K.P.P."/>
            <person name="Makhzoum A."/>
            <person name="Rantong G."/>
            <person name="Rahube T.O."/>
        </authorList>
    </citation>
    <scope>NUCLEOTIDE SEQUENCE [LARGE SCALE GENOMIC DNA]</scope>
    <source>
        <strain evidence="9 10">KM_D13</strain>
    </source>
</reference>
<feature type="transmembrane region" description="Helical" evidence="7">
    <location>
        <begin position="205"/>
        <end position="227"/>
    </location>
</feature>
<dbReference type="Pfam" id="PF00528">
    <property type="entry name" value="BPD_transp_1"/>
    <property type="match status" value="1"/>
</dbReference>
<sequence length="294" mass="33120">MKTKQRLSGLLQQTVFVGPAFLFFSLIVLVPFLMSMYYSFTEWNGVTSNVKWIGLDNFKQILTTDKDFHKAFWFTTRFTVTNVILANLLGFGLALLLSQALKTRNVLRTVFFLPNVIGGLLLGFIWQFIFIKGFSTIGELTQIAFFQLPWLGDAPTAFWGLIIVSVWQTAGYLMVIYIAGLANVPKELTEAATIDGATRWQALRHITIPMIMPSVTVCLFLTISWAFKMYDLNVSLTQGGPFNSTQSVALNIYEEAFRNNRYGLGTAKAFIFFIVVALITLVQVSLTKKKEVEV</sequence>
<dbReference type="RefSeq" id="WP_373955892.1">
    <property type="nucleotide sequence ID" value="NZ_JBHDLN010000017.1"/>
</dbReference>
<comment type="similarity">
    <text evidence="7">Belongs to the binding-protein-dependent transport system permease family.</text>
</comment>
<feature type="transmembrane region" description="Helical" evidence="7">
    <location>
        <begin position="110"/>
        <end position="131"/>
    </location>
</feature>
<comment type="subcellular location">
    <subcellularLocation>
        <location evidence="1 7">Cell membrane</location>
        <topology evidence="1 7">Multi-pass membrane protein</topology>
    </subcellularLocation>
</comment>
<dbReference type="InterPro" id="IPR051393">
    <property type="entry name" value="ABC_transporter_permease"/>
</dbReference>
<feature type="transmembrane region" description="Helical" evidence="7">
    <location>
        <begin position="21"/>
        <end position="40"/>
    </location>
</feature>
<evidence type="ECO:0000313" key="9">
    <source>
        <dbReference type="EMBL" id="MFB0845867.1"/>
    </source>
</evidence>
<keyword evidence="4 7" id="KW-0812">Transmembrane</keyword>
<comment type="caution">
    <text evidence="9">The sequence shown here is derived from an EMBL/GenBank/DDBJ whole genome shotgun (WGS) entry which is preliminary data.</text>
</comment>
<evidence type="ECO:0000256" key="7">
    <source>
        <dbReference type="RuleBase" id="RU363032"/>
    </source>
</evidence>
<keyword evidence="6 7" id="KW-0472">Membrane</keyword>
<evidence type="ECO:0000259" key="8">
    <source>
        <dbReference type="PROSITE" id="PS50928"/>
    </source>
</evidence>
<evidence type="ECO:0000256" key="5">
    <source>
        <dbReference type="ARBA" id="ARBA00022989"/>
    </source>
</evidence>
<gene>
    <name evidence="9" type="ORF">ACEU3E_27125</name>
</gene>
<feature type="transmembrane region" description="Helical" evidence="7">
    <location>
        <begin position="269"/>
        <end position="286"/>
    </location>
</feature>
<dbReference type="Proteomes" id="UP001575622">
    <property type="component" value="Unassembled WGS sequence"/>
</dbReference>
<dbReference type="CDD" id="cd06261">
    <property type="entry name" value="TM_PBP2"/>
    <property type="match status" value="1"/>
</dbReference>
<dbReference type="InterPro" id="IPR035906">
    <property type="entry name" value="MetI-like_sf"/>
</dbReference>
<feature type="domain" description="ABC transmembrane type-1" evidence="8">
    <location>
        <begin position="72"/>
        <end position="283"/>
    </location>
</feature>
<dbReference type="PROSITE" id="PS50928">
    <property type="entry name" value="ABC_TM1"/>
    <property type="match status" value="1"/>
</dbReference>
<evidence type="ECO:0000256" key="4">
    <source>
        <dbReference type="ARBA" id="ARBA00022692"/>
    </source>
</evidence>
<proteinExistence type="inferred from homology"/>
<feature type="transmembrane region" description="Helical" evidence="7">
    <location>
        <begin position="78"/>
        <end position="98"/>
    </location>
</feature>
<feature type="transmembrane region" description="Helical" evidence="7">
    <location>
        <begin position="157"/>
        <end position="184"/>
    </location>
</feature>
<name>A0ABV4V710_9BACL</name>
<dbReference type="PANTHER" id="PTHR30193:SF37">
    <property type="entry name" value="INNER MEMBRANE ABC TRANSPORTER PERMEASE PROTEIN YCJO"/>
    <property type="match status" value="1"/>
</dbReference>
<dbReference type="EMBL" id="JBHDLN010000017">
    <property type="protein sequence ID" value="MFB0845867.1"/>
    <property type="molecule type" value="Genomic_DNA"/>
</dbReference>
<organism evidence="9 10">
    <name type="scientific">Paenibacillus oleatilyticus</name>
    <dbReference type="NCBI Taxonomy" id="2594886"/>
    <lineage>
        <taxon>Bacteria</taxon>
        <taxon>Bacillati</taxon>
        <taxon>Bacillota</taxon>
        <taxon>Bacilli</taxon>
        <taxon>Bacillales</taxon>
        <taxon>Paenibacillaceae</taxon>
        <taxon>Paenibacillus</taxon>
    </lineage>
</organism>
<evidence type="ECO:0000256" key="3">
    <source>
        <dbReference type="ARBA" id="ARBA00022475"/>
    </source>
</evidence>
<keyword evidence="3" id="KW-1003">Cell membrane</keyword>
<keyword evidence="5 7" id="KW-1133">Transmembrane helix</keyword>
<evidence type="ECO:0000256" key="2">
    <source>
        <dbReference type="ARBA" id="ARBA00022448"/>
    </source>
</evidence>
<accession>A0ABV4V710</accession>
<keyword evidence="2 7" id="KW-0813">Transport</keyword>
<protein>
    <submittedName>
        <fullName evidence="9">Carbohydrate ABC transporter permease</fullName>
    </submittedName>
</protein>
<evidence type="ECO:0000256" key="6">
    <source>
        <dbReference type="ARBA" id="ARBA00023136"/>
    </source>
</evidence>
<evidence type="ECO:0000313" key="10">
    <source>
        <dbReference type="Proteomes" id="UP001575622"/>
    </source>
</evidence>
<keyword evidence="10" id="KW-1185">Reference proteome</keyword>
<dbReference type="InterPro" id="IPR000515">
    <property type="entry name" value="MetI-like"/>
</dbReference>
<dbReference type="PANTHER" id="PTHR30193">
    <property type="entry name" value="ABC TRANSPORTER PERMEASE PROTEIN"/>
    <property type="match status" value="1"/>
</dbReference>
<dbReference type="Gene3D" id="1.10.3720.10">
    <property type="entry name" value="MetI-like"/>
    <property type="match status" value="1"/>
</dbReference>
<evidence type="ECO:0000256" key="1">
    <source>
        <dbReference type="ARBA" id="ARBA00004651"/>
    </source>
</evidence>
<dbReference type="SUPFAM" id="SSF161098">
    <property type="entry name" value="MetI-like"/>
    <property type="match status" value="1"/>
</dbReference>